<dbReference type="AlphaFoldDB" id="A0AA97GUD5"/>
<proteinExistence type="predicted"/>
<reference evidence="1" key="1">
    <citation type="submission" date="2023-06" db="EMBL/GenBank/DDBJ databases">
        <title>Gordonia sp. nov. and Pseudochrobactrum sp. nov., two species isolated from the burying beetle Nicrophorus vespilloides.</title>
        <authorList>
            <person name="Poehlein A."/>
            <person name="Guzman J."/>
            <person name="Daniel R."/>
            <person name="Vilcinskas A."/>
        </authorList>
    </citation>
    <scope>NUCLEOTIDE SEQUENCE</scope>
    <source>
        <strain evidence="1">MP11Mi</strain>
    </source>
</reference>
<name>A0AA97GUD5_9ACTN</name>
<dbReference type="EMBL" id="CP128986">
    <property type="protein sequence ID" value="WOC11530.1"/>
    <property type="molecule type" value="Genomic_DNA"/>
</dbReference>
<accession>A0AA97GUD5</accession>
<organism evidence="1">
    <name type="scientific">Gordonia sp. MP11Mi</name>
    <dbReference type="NCBI Taxonomy" id="3022769"/>
    <lineage>
        <taxon>Bacteria</taxon>
        <taxon>Bacillati</taxon>
        <taxon>Actinomycetota</taxon>
        <taxon>Actinomycetes</taxon>
        <taxon>Mycobacteriales</taxon>
        <taxon>Gordoniaceae</taxon>
        <taxon>Gordonia</taxon>
    </lineage>
</organism>
<gene>
    <name evidence="1" type="ORF">MP11Mi_06030</name>
</gene>
<evidence type="ECO:0000313" key="1">
    <source>
        <dbReference type="EMBL" id="WOC11530.1"/>
    </source>
</evidence>
<protein>
    <submittedName>
        <fullName evidence="1">Uncharacterized protein</fullName>
    </submittedName>
</protein>
<sequence>MPHLPALTDLSCRVSNVKRDGSLVVGRTVLVVPVPATAAIGALPRFSDLLGQIIAEH</sequence>